<keyword evidence="11" id="KW-1185">Reference proteome</keyword>
<evidence type="ECO:0000256" key="5">
    <source>
        <dbReference type="ARBA" id="ARBA00022692"/>
    </source>
</evidence>
<dbReference type="GO" id="GO:0016757">
    <property type="term" value="F:glycosyltransferase activity"/>
    <property type="evidence" value="ECO:0007669"/>
    <property type="project" value="UniProtKB-UniRule"/>
</dbReference>
<gene>
    <name evidence="9" type="ORF">CAPTEDRAFT_211036</name>
</gene>
<comment type="similarity">
    <text evidence="2 8">Belongs to the glycosyltransferase 92 family.</text>
</comment>
<organism evidence="9">
    <name type="scientific">Capitella teleta</name>
    <name type="common">Polychaete worm</name>
    <dbReference type="NCBI Taxonomy" id="283909"/>
    <lineage>
        <taxon>Eukaryota</taxon>
        <taxon>Metazoa</taxon>
        <taxon>Spiralia</taxon>
        <taxon>Lophotrochozoa</taxon>
        <taxon>Annelida</taxon>
        <taxon>Polychaeta</taxon>
        <taxon>Sedentaria</taxon>
        <taxon>Scolecida</taxon>
        <taxon>Capitellidae</taxon>
        <taxon>Capitella</taxon>
    </lineage>
</organism>
<dbReference type="EMBL" id="KB294417">
    <property type="protein sequence ID" value="ELU14601.1"/>
    <property type="molecule type" value="Genomic_DNA"/>
</dbReference>
<evidence type="ECO:0000256" key="6">
    <source>
        <dbReference type="ARBA" id="ARBA00022989"/>
    </source>
</evidence>
<keyword evidence="5 8" id="KW-0812">Transmembrane</keyword>
<dbReference type="HOGENOM" id="CLU_522000_0_0_1"/>
<dbReference type="EC" id="2.4.1.-" evidence="8"/>
<evidence type="ECO:0000313" key="11">
    <source>
        <dbReference type="Proteomes" id="UP000014760"/>
    </source>
</evidence>
<dbReference type="InterPro" id="IPR008166">
    <property type="entry name" value="Glyco_transf_92"/>
</dbReference>
<dbReference type="PANTHER" id="PTHR21461:SF69">
    <property type="entry name" value="GLYCOSYLTRANSFERASE FAMILY 92 PROTEIN"/>
    <property type="match status" value="1"/>
</dbReference>
<evidence type="ECO:0000256" key="2">
    <source>
        <dbReference type="ARBA" id="ARBA00007647"/>
    </source>
</evidence>
<name>R7VE77_CAPTE</name>
<evidence type="ECO:0000256" key="8">
    <source>
        <dbReference type="RuleBase" id="RU366017"/>
    </source>
</evidence>
<comment type="subcellular location">
    <subcellularLocation>
        <location evidence="1">Membrane</location>
        <topology evidence="1">Single-pass membrane protein</topology>
    </subcellularLocation>
</comment>
<dbReference type="Proteomes" id="UP000014760">
    <property type="component" value="Unassembled WGS sequence"/>
</dbReference>
<dbReference type="EMBL" id="AMQN01000700">
    <property type="status" value="NOT_ANNOTATED_CDS"/>
    <property type="molecule type" value="Genomic_DNA"/>
</dbReference>
<reference evidence="9 11" key="2">
    <citation type="journal article" date="2013" name="Nature">
        <title>Insights into bilaterian evolution from three spiralian genomes.</title>
        <authorList>
            <person name="Simakov O."/>
            <person name="Marletaz F."/>
            <person name="Cho S.J."/>
            <person name="Edsinger-Gonzales E."/>
            <person name="Havlak P."/>
            <person name="Hellsten U."/>
            <person name="Kuo D.H."/>
            <person name="Larsson T."/>
            <person name="Lv J."/>
            <person name="Arendt D."/>
            <person name="Savage R."/>
            <person name="Osoegawa K."/>
            <person name="de Jong P."/>
            <person name="Grimwood J."/>
            <person name="Chapman J.A."/>
            <person name="Shapiro H."/>
            <person name="Aerts A."/>
            <person name="Otillar R.P."/>
            <person name="Terry A.Y."/>
            <person name="Boore J.L."/>
            <person name="Grigoriev I.V."/>
            <person name="Lindberg D.R."/>
            <person name="Seaver E.C."/>
            <person name="Weisblat D.A."/>
            <person name="Putnam N.H."/>
            <person name="Rokhsar D.S."/>
        </authorList>
    </citation>
    <scope>NUCLEOTIDE SEQUENCE</scope>
    <source>
        <strain evidence="9 11">I ESC-2004</strain>
    </source>
</reference>
<accession>R7VE77</accession>
<protein>
    <recommendedName>
        <fullName evidence="8">Glycosyltransferase family 92 protein</fullName>
        <ecNumber evidence="8">2.4.1.-</ecNumber>
    </recommendedName>
</protein>
<feature type="transmembrane region" description="Helical" evidence="8">
    <location>
        <begin position="77"/>
        <end position="98"/>
    </location>
</feature>
<dbReference type="GO" id="GO:0005737">
    <property type="term" value="C:cytoplasm"/>
    <property type="evidence" value="ECO:0007669"/>
    <property type="project" value="TreeGrafter"/>
</dbReference>
<evidence type="ECO:0000256" key="1">
    <source>
        <dbReference type="ARBA" id="ARBA00004167"/>
    </source>
</evidence>
<dbReference type="EnsemblMetazoa" id="CapteT211036">
    <property type="protein sequence ID" value="CapteP211036"/>
    <property type="gene ID" value="CapteG211036"/>
</dbReference>
<keyword evidence="3 8" id="KW-0328">Glycosyltransferase</keyword>
<dbReference type="GO" id="GO:0016020">
    <property type="term" value="C:membrane"/>
    <property type="evidence" value="ECO:0007669"/>
    <property type="project" value="UniProtKB-SubCell"/>
</dbReference>
<dbReference type="Pfam" id="PF01697">
    <property type="entry name" value="Glyco_transf_92"/>
    <property type="match status" value="1"/>
</dbReference>
<dbReference type="PANTHER" id="PTHR21461">
    <property type="entry name" value="GLYCOSYLTRANSFERASE FAMILY 92 PROTEIN"/>
    <property type="match status" value="1"/>
</dbReference>
<reference evidence="11" key="1">
    <citation type="submission" date="2012-12" db="EMBL/GenBank/DDBJ databases">
        <authorList>
            <person name="Hellsten U."/>
            <person name="Grimwood J."/>
            <person name="Chapman J.A."/>
            <person name="Shapiro H."/>
            <person name="Aerts A."/>
            <person name="Otillar R.P."/>
            <person name="Terry A.Y."/>
            <person name="Boore J.L."/>
            <person name="Simakov O."/>
            <person name="Marletaz F."/>
            <person name="Cho S.-J."/>
            <person name="Edsinger-Gonzales E."/>
            <person name="Havlak P."/>
            <person name="Kuo D.-H."/>
            <person name="Larsson T."/>
            <person name="Lv J."/>
            <person name="Arendt D."/>
            <person name="Savage R."/>
            <person name="Osoegawa K."/>
            <person name="de Jong P."/>
            <person name="Lindberg D.R."/>
            <person name="Seaver E.C."/>
            <person name="Weisblat D.A."/>
            <person name="Putnam N.H."/>
            <person name="Grigoriev I.V."/>
            <person name="Rokhsar D.S."/>
        </authorList>
    </citation>
    <scope>NUCLEOTIDE SEQUENCE</scope>
    <source>
        <strain evidence="11">I ESC-2004</strain>
    </source>
</reference>
<evidence type="ECO:0000256" key="4">
    <source>
        <dbReference type="ARBA" id="ARBA00022679"/>
    </source>
</evidence>
<sequence>MTIDCLNPCECNDDSMNLLLFCQCRITIHNCYSKGMYGWHGGGRPAGFESSKLLQIVQRNEGSSLGAFLCRQTVRKILLFSIGICISLILYLTISPFLDVHISHHPVSSFNFTSTLNDHDATVLGRLAKTCVQRREMDSFVRNDVWYVMTNSERRLEVCVFSAFLDDRDEHQMWLRLLSVSNTQPNAVVFCQVWYAGVKHPVVSVAEVLDTGRGADRLGTHHQERLYSCALPVVSLAPRYVSLAFDQCQTATASVTVQRPQVAQDQVSIGVCVAVAYGRIEPRDLVEWIEFNRVLGVGEINVYSSRPNHEAIAVFSHYNQSDILRWQTVFPPVRDSCLWCHKLSTIPVINDCLYRNMHRYRYLAVIDFDEFIIPRNHGNLLEALQGIEKKSGGSQPAIMFRNAYFFLDFPKQESDGDLVSMTHVNRLNPNKAGYAPKSIIDPRKCIIVQNHYCMTRTSDVGPTWTSVASEDEALLHHYKKCHFGRPECEDLLQHPIYDNSTLRFKEKLLPLVKEALDVIHMR</sequence>
<keyword evidence="7 8" id="KW-0472">Membrane</keyword>
<evidence type="ECO:0000313" key="10">
    <source>
        <dbReference type="EnsemblMetazoa" id="CapteP211036"/>
    </source>
</evidence>
<dbReference type="OrthoDB" id="2526284at2759"/>
<dbReference type="OMA" id="CLHATAY"/>
<keyword evidence="4 8" id="KW-0808">Transferase</keyword>
<proteinExistence type="inferred from homology"/>
<evidence type="ECO:0000256" key="7">
    <source>
        <dbReference type="ARBA" id="ARBA00023136"/>
    </source>
</evidence>
<evidence type="ECO:0000256" key="3">
    <source>
        <dbReference type="ARBA" id="ARBA00022676"/>
    </source>
</evidence>
<dbReference type="AlphaFoldDB" id="R7VE77"/>
<keyword evidence="6 8" id="KW-1133">Transmembrane helix</keyword>
<reference evidence="10" key="3">
    <citation type="submission" date="2015-06" db="UniProtKB">
        <authorList>
            <consortium name="EnsemblMetazoa"/>
        </authorList>
    </citation>
    <scope>IDENTIFICATION</scope>
</reference>
<evidence type="ECO:0000313" key="9">
    <source>
        <dbReference type="EMBL" id="ELU14601.1"/>
    </source>
</evidence>